<evidence type="ECO:0000259" key="5">
    <source>
        <dbReference type="Pfam" id="PF00535"/>
    </source>
</evidence>
<gene>
    <name evidence="6" type="ORF">EDD42_0801</name>
</gene>
<keyword evidence="7" id="KW-1185">Reference proteome</keyword>
<dbReference type="Gene3D" id="3.90.550.10">
    <property type="entry name" value="Spore Coat Polysaccharide Biosynthesis Protein SpsA, Chain A"/>
    <property type="match status" value="1"/>
</dbReference>
<dbReference type="InterPro" id="IPR029044">
    <property type="entry name" value="Nucleotide-diphossugar_trans"/>
</dbReference>
<sequence length="322" mass="34846">MNGPGDPAFADAAVIVVNYGSSALLAANLTKLTRSATGLVTVVVDNLSTPDERERLHVLAAAEGWYLVEPPTNLGFGAGVNAGIELAIESGASRFIMLNPDAELLPDAAARLLAACATSPTLVAPRILRPDGSVWSNGSDLYLDDGRIRSRRRRLVGVPADRIEPWLTGACLAIGSKLWQDIGGFSDEYFLYWEDVDLSHQVVAAGGELLVLDDVTAVHAEGGTQAVGHTESGQAKSDTYYYYNIRNRLVFAALRLDQQDEALWQRHTLAVAREILLQGGRRQFLTRPQTLWIAVRAIRDGRRVAKRIRACRGSGAASDRSA</sequence>
<comment type="similarity">
    <text evidence="2">Belongs to the glycosyltransferase 2 family.</text>
</comment>
<organism evidence="6 7">
    <name type="scientific">Plantibacter flavus</name>
    <dbReference type="NCBI Taxonomy" id="150123"/>
    <lineage>
        <taxon>Bacteria</taxon>
        <taxon>Bacillati</taxon>
        <taxon>Actinomycetota</taxon>
        <taxon>Actinomycetes</taxon>
        <taxon>Micrococcales</taxon>
        <taxon>Microbacteriaceae</taxon>
        <taxon>Plantibacter</taxon>
    </lineage>
</organism>
<dbReference type="SUPFAM" id="SSF53448">
    <property type="entry name" value="Nucleotide-diphospho-sugar transferases"/>
    <property type="match status" value="1"/>
</dbReference>
<dbReference type="AlphaFoldDB" id="A0A3N2BZR8"/>
<proteinExistence type="inferred from homology"/>
<accession>A0A3N2BZR8</accession>
<keyword evidence="3" id="KW-0328">Glycosyltransferase</keyword>
<dbReference type="PANTHER" id="PTHR43179:SF12">
    <property type="entry name" value="GALACTOFURANOSYLTRANSFERASE GLFT2"/>
    <property type="match status" value="1"/>
</dbReference>
<feature type="domain" description="Glycosyltransferase 2-like" evidence="5">
    <location>
        <begin position="14"/>
        <end position="138"/>
    </location>
</feature>
<name>A0A3N2BZR8_9MICO</name>
<evidence type="ECO:0000256" key="4">
    <source>
        <dbReference type="ARBA" id="ARBA00022679"/>
    </source>
</evidence>
<dbReference type="RefSeq" id="WP_085511789.1">
    <property type="nucleotide sequence ID" value="NZ_FXAP01000003.1"/>
</dbReference>
<comment type="pathway">
    <text evidence="1">Cell wall biogenesis; cell wall polysaccharide biosynthesis.</text>
</comment>
<evidence type="ECO:0000313" key="7">
    <source>
        <dbReference type="Proteomes" id="UP000266915"/>
    </source>
</evidence>
<evidence type="ECO:0000256" key="3">
    <source>
        <dbReference type="ARBA" id="ARBA00022676"/>
    </source>
</evidence>
<protein>
    <submittedName>
        <fullName evidence="6">GT2 family glycosyltransferase</fullName>
    </submittedName>
</protein>
<reference evidence="6 7" key="1">
    <citation type="submission" date="2018-11" db="EMBL/GenBank/DDBJ databases">
        <title>Sequencing the genomes of 1000 actinobacteria strains.</title>
        <authorList>
            <person name="Klenk H.-P."/>
        </authorList>
    </citation>
    <scope>NUCLEOTIDE SEQUENCE [LARGE SCALE GENOMIC DNA]</scope>
    <source>
        <strain evidence="6 7">DSM 14012</strain>
    </source>
</reference>
<keyword evidence="4 6" id="KW-0808">Transferase</keyword>
<dbReference type="GO" id="GO:0016757">
    <property type="term" value="F:glycosyltransferase activity"/>
    <property type="evidence" value="ECO:0007669"/>
    <property type="project" value="UniProtKB-KW"/>
</dbReference>
<dbReference type="Pfam" id="PF00535">
    <property type="entry name" value="Glycos_transf_2"/>
    <property type="match status" value="1"/>
</dbReference>
<dbReference type="PANTHER" id="PTHR43179">
    <property type="entry name" value="RHAMNOSYLTRANSFERASE WBBL"/>
    <property type="match status" value="1"/>
</dbReference>
<evidence type="ECO:0000313" key="6">
    <source>
        <dbReference type="EMBL" id="ROR80758.1"/>
    </source>
</evidence>
<evidence type="ECO:0000256" key="2">
    <source>
        <dbReference type="ARBA" id="ARBA00006739"/>
    </source>
</evidence>
<dbReference type="InterPro" id="IPR001173">
    <property type="entry name" value="Glyco_trans_2-like"/>
</dbReference>
<dbReference type="Proteomes" id="UP000266915">
    <property type="component" value="Unassembled WGS sequence"/>
</dbReference>
<comment type="caution">
    <text evidence="6">The sequence shown here is derived from an EMBL/GenBank/DDBJ whole genome shotgun (WGS) entry which is preliminary data.</text>
</comment>
<dbReference type="EMBL" id="RKHL01000001">
    <property type="protein sequence ID" value="ROR80758.1"/>
    <property type="molecule type" value="Genomic_DNA"/>
</dbReference>
<evidence type="ECO:0000256" key="1">
    <source>
        <dbReference type="ARBA" id="ARBA00004776"/>
    </source>
</evidence>